<dbReference type="InterPro" id="IPR011043">
    <property type="entry name" value="Gal_Oxase/kelch_b-propeller"/>
</dbReference>
<keyword evidence="3" id="KW-1185">Reference proteome</keyword>
<dbReference type="EMBL" id="KN847480">
    <property type="protein sequence ID" value="KIX02353.1"/>
    <property type="molecule type" value="Genomic_DNA"/>
</dbReference>
<gene>
    <name evidence="2" type="ORF">Z518_08294</name>
</gene>
<proteinExistence type="predicted"/>
<dbReference type="STRING" id="1442369.A0A0D2GVQ4"/>
<organism evidence="2 3">
    <name type="scientific">Rhinocladiella mackenziei CBS 650.93</name>
    <dbReference type="NCBI Taxonomy" id="1442369"/>
    <lineage>
        <taxon>Eukaryota</taxon>
        <taxon>Fungi</taxon>
        <taxon>Dikarya</taxon>
        <taxon>Ascomycota</taxon>
        <taxon>Pezizomycotina</taxon>
        <taxon>Eurotiomycetes</taxon>
        <taxon>Chaetothyriomycetidae</taxon>
        <taxon>Chaetothyriales</taxon>
        <taxon>Herpotrichiellaceae</taxon>
        <taxon>Rhinocladiella</taxon>
    </lineage>
</organism>
<evidence type="ECO:0000313" key="3">
    <source>
        <dbReference type="Proteomes" id="UP000053617"/>
    </source>
</evidence>
<name>A0A0D2GVQ4_9EURO</name>
<reference evidence="2 3" key="1">
    <citation type="submission" date="2015-01" db="EMBL/GenBank/DDBJ databases">
        <title>The Genome Sequence of Rhinocladiella mackenzie CBS 650.93.</title>
        <authorList>
            <consortium name="The Broad Institute Genomics Platform"/>
            <person name="Cuomo C."/>
            <person name="de Hoog S."/>
            <person name="Gorbushina A."/>
            <person name="Stielow B."/>
            <person name="Teixiera M."/>
            <person name="Abouelleil A."/>
            <person name="Chapman S.B."/>
            <person name="Priest M."/>
            <person name="Young S.K."/>
            <person name="Wortman J."/>
            <person name="Nusbaum C."/>
            <person name="Birren B."/>
        </authorList>
    </citation>
    <scope>NUCLEOTIDE SEQUENCE [LARGE SCALE GENOMIC DNA]</scope>
    <source>
        <strain evidence="2 3">CBS 650.93</strain>
    </source>
</reference>
<protein>
    <submittedName>
        <fullName evidence="2">Uncharacterized protein</fullName>
    </submittedName>
</protein>
<feature type="region of interest" description="Disordered" evidence="1">
    <location>
        <begin position="1"/>
        <end position="20"/>
    </location>
</feature>
<accession>A0A0D2GVQ4</accession>
<evidence type="ECO:0000256" key="1">
    <source>
        <dbReference type="SAM" id="MobiDB-lite"/>
    </source>
</evidence>
<dbReference type="RefSeq" id="XP_013269489.1">
    <property type="nucleotide sequence ID" value="XM_013414035.1"/>
</dbReference>
<feature type="region of interest" description="Disordered" evidence="1">
    <location>
        <begin position="51"/>
        <end position="71"/>
    </location>
</feature>
<sequence>MLKMPTIKGTRKRLASQFEPRKPRDNAVYSIVLGTAGADHQLVKTIDTAAAPSPSVGTTSTTPGGFDSKAEQGEAVADYDVKEDMWSNVEYKPDGVVGPEPRSMTVLVPIKTGSGRELLVAMVWRRITKRIWVMSELVECFQTFWAFDVSNEKWFLTELNDQEPAPGSRDRFDTDIWVSDEAKGDRVIVHGELHNSNQQLNDAWMFQIFRAGYVNQLQYVNQQQSASLAYSLRCVNPASLLGRNEAEY</sequence>
<dbReference type="SUPFAM" id="SSF50965">
    <property type="entry name" value="Galactose oxidase, central domain"/>
    <property type="match status" value="1"/>
</dbReference>
<dbReference type="VEuPathDB" id="FungiDB:Z518_08294"/>
<evidence type="ECO:0000313" key="2">
    <source>
        <dbReference type="EMBL" id="KIX02353.1"/>
    </source>
</evidence>
<dbReference type="Gene3D" id="2.120.10.80">
    <property type="entry name" value="Kelch-type beta propeller"/>
    <property type="match status" value="1"/>
</dbReference>
<dbReference type="InterPro" id="IPR015915">
    <property type="entry name" value="Kelch-typ_b-propeller"/>
</dbReference>
<dbReference type="Proteomes" id="UP000053617">
    <property type="component" value="Unassembled WGS sequence"/>
</dbReference>
<dbReference type="AlphaFoldDB" id="A0A0D2GVQ4"/>
<dbReference type="HOGENOM" id="CLU_1120643_0_0_1"/>
<feature type="compositionally biased region" description="Low complexity" evidence="1">
    <location>
        <begin position="51"/>
        <end position="65"/>
    </location>
</feature>
<dbReference type="GeneID" id="25296365"/>